<evidence type="ECO:0000313" key="6">
    <source>
        <dbReference type="Proteomes" id="UP000063387"/>
    </source>
</evidence>
<dbReference type="SUPFAM" id="SSF46785">
    <property type="entry name" value="Winged helix' DNA-binding domain"/>
    <property type="match status" value="1"/>
</dbReference>
<dbReference type="InterPro" id="IPR036390">
    <property type="entry name" value="WH_DNA-bd_sf"/>
</dbReference>
<dbReference type="Gene3D" id="1.20.120.530">
    <property type="entry name" value="GntR ligand-binding domain-like"/>
    <property type="match status" value="1"/>
</dbReference>
<reference evidence="5 6" key="1">
    <citation type="journal article" date="2016" name="Genome Announc.">
        <title>Draft Genome Sequence of 'Halomonas chromatireducens' Strain AGD 8-3, a Haloalkaliphilic Chromate- and Selenite-Reducing Gammaproteobacterium.</title>
        <authorList>
            <person name="Sharko F.S."/>
            <person name="Shapovalova A.A."/>
            <person name="Tsygankova S.V."/>
            <person name="Komova A.V."/>
            <person name="Boulygina E.S."/>
            <person name="Teslyuk A.B."/>
            <person name="Gotovtsev P.M."/>
            <person name="Namsaraev Z.B."/>
            <person name="Khijniak T.V."/>
            <person name="Nedoluzhko A.V."/>
            <person name="Vasilov R.G."/>
        </authorList>
    </citation>
    <scope>NUCLEOTIDE SEQUENCE [LARGE SCALE GENOMIC DNA]</scope>
    <source>
        <strain evidence="5 6">AGD 8-3</strain>
    </source>
</reference>
<dbReference type="GO" id="GO:0003700">
    <property type="term" value="F:DNA-binding transcription factor activity"/>
    <property type="evidence" value="ECO:0007669"/>
    <property type="project" value="InterPro"/>
</dbReference>
<dbReference type="PROSITE" id="PS50949">
    <property type="entry name" value="HTH_GNTR"/>
    <property type="match status" value="1"/>
</dbReference>
<protein>
    <submittedName>
        <fullName evidence="5">Putative L-lactate dehydrogenase operon regulatory protein</fullName>
    </submittedName>
</protein>
<dbReference type="AlphaFoldDB" id="A0A109UKS9"/>
<dbReference type="KEGG" id="hco:LOKO_00326"/>
<dbReference type="Pfam" id="PF00392">
    <property type="entry name" value="GntR"/>
    <property type="match status" value="1"/>
</dbReference>
<reference evidence="5 6" key="2">
    <citation type="submission" date="2016-02" db="EMBL/GenBank/DDBJ databases">
        <authorList>
            <person name="Wen L."/>
            <person name="He K."/>
            <person name="Yang H."/>
        </authorList>
    </citation>
    <scope>NUCLEOTIDE SEQUENCE [LARGE SCALE GENOMIC DNA]</scope>
    <source>
        <strain evidence="5 6">AGD 8-3</strain>
    </source>
</reference>
<dbReference type="STRING" id="507626.LOKO_00326"/>
<dbReference type="SUPFAM" id="SSF48008">
    <property type="entry name" value="GntR ligand-binding domain-like"/>
    <property type="match status" value="1"/>
</dbReference>
<dbReference type="Gene3D" id="1.10.10.10">
    <property type="entry name" value="Winged helix-like DNA-binding domain superfamily/Winged helix DNA-binding domain"/>
    <property type="match status" value="1"/>
</dbReference>
<dbReference type="RefSeq" id="WP_066444194.1">
    <property type="nucleotide sequence ID" value="NZ_CP014226.1"/>
</dbReference>
<organism evidence="5 6">
    <name type="scientific">Halomonas chromatireducens</name>
    <dbReference type="NCBI Taxonomy" id="507626"/>
    <lineage>
        <taxon>Bacteria</taxon>
        <taxon>Pseudomonadati</taxon>
        <taxon>Pseudomonadota</taxon>
        <taxon>Gammaproteobacteria</taxon>
        <taxon>Oceanospirillales</taxon>
        <taxon>Halomonadaceae</taxon>
        <taxon>Halomonas</taxon>
    </lineage>
</organism>
<dbReference type="InterPro" id="IPR008920">
    <property type="entry name" value="TF_FadR/GntR_C"/>
</dbReference>
<evidence type="ECO:0000313" key="5">
    <source>
        <dbReference type="EMBL" id="AMC99422.1"/>
    </source>
</evidence>
<evidence type="ECO:0000256" key="3">
    <source>
        <dbReference type="ARBA" id="ARBA00023163"/>
    </source>
</evidence>
<dbReference type="InterPro" id="IPR011711">
    <property type="entry name" value="GntR_C"/>
</dbReference>
<dbReference type="PATRIC" id="fig|507626.3.peg.321"/>
<dbReference type="InterPro" id="IPR036388">
    <property type="entry name" value="WH-like_DNA-bd_sf"/>
</dbReference>
<dbReference type="CDD" id="cd07377">
    <property type="entry name" value="WHTH_GntR"/>
    <property type="match status" value="1"/>
</dbReference>
<proteinExistence type="predicted"/>
<dbReference type="SMART" id="SM00895">
    <property type="entry name" value="FCD"/>
    <property type="match status" value="1"/>
</dbReference>
<dbReference type="GO" id="GO:0003677">
    <property type="term" value="F:DNA binding"/>
    <property type="evidence" value="ECO:0007669"/>
    <property type="project" value="UniProtKB-KW"/>
</dbReference>
<feature type="domain" description="HTH gntR-type" evidence="4">
    <location>
        <begin position="9"/>
        <end position="76"/>
    </location>
</feature>
<dbReference type="EMBL" id="CP014226">
    <property type="protein sequence ID" value="AMC99422.1"/>
    <property type="molecule type" value="Genomic_DNA"/>
</dbReference>
<accession>A0A109UKS9</accession>
<keyword evidence="6" id="KW-1185">Reference proteome</keyword>
<dbReference type="PRINTS" id="PR00035">
    <property type="entry name" value="HTHGNTR"/>
</dbReference>
<name>A0A109UKS9_9GAMM</name>
<dbReference type="Proteomes" id="UP000063387">
    <property type="component" value="Chromosome"/>
</dbReference>
<dbReference type="OrthoDB" id="1040417at2"/>
<keyword evidence="3" id="KW-0804">Transcription</keyword>
<dbReference type="SMART" id="SM00345">
    <property type="entry name" value="HTH_GNTR"/>
    <property type="match status" value="1"/>
</dbReference>
<evidence type="ECO:0000256" key="1">
    <source>
        <dbReference type="ARBA" id="ARBA00023015"/>
    </source>
</evidence>
<dbReference type="InterPro" id="IPR000524">
    <property type="entry name" value="Tscrpt_reg_HTH_GntR"/>
</dbReference>
<evidence type="ECO:0000256" key="2">
    <source>
        <dbReference type="ARBA" id="ARBA00023125"/>
    </source>
</evidence>
<sequence>MKIEPLEKKSLSDDVVAKIKSMIVSGELKEGDRIPSERELCEQFGVSRASVREGLKILSLQGLLNRTNAGTVITTNFSSILEETLALKILLDDCSYEDVTEARMFLEKAMVRLAAKRITNSDISIMSQQLELMVKAEEEDNNDEYVLADIAFHQQIAKASNSRVLASLYNSIITLVFRTQKSVGYDKPVMKESINFHGKILEALKQHNEERAEQEMQLHLLDVQERLNHLVKTEITKAGV</sequence>
<keyword evidence="1" id="KW-0805">Transcription regulation</keyword>
<dbReference type="PANTHER" id="PTHR43537:SF5">
    <property type="entry name" value="UXU OPERON TRANSCRIPTIONAL REGULATOR"/>
    <property type="match status" value="1"/>
</dbReference>
<dbReference type="PANTHER" id="PTHR43537">
    <property type="entry name" value="TRANSCRIPTIONAL REGULATOR, GNTR FAMILY"/>
    <property type="match status" value="1"/>
</dbReference>
<dbReference type="Pfam" id="PF07729">
    <property type="entry name" value="FCD"/>
    <property type="match status" value="1"/>
</dbReference>
<keyword evidence="2" id="KW-0238">DNA-binding</keyword>
<gene>
    <name evidence="5" type="primary">lldR_1</name>
    <name evidence="5" type="ORF">LOKO_00326</name>
</gene>
<evidence type="ECO:0000259" key="4">
    <source>
        <dbReference type="PROSITE" id="PS50949"/>
    </source>
</evidence>